<feature type="region of interest" description="Disordered" evidence="1">
    <location>
        <begin position="157"/>
        <end position="178"/>
    </location>
</feature>
<evidence type="ECO:0000256" key="1">
    <source>
        <dbReference type="SAM" id="MobiDB-lite"/>
    </source>
</evidence>
<protein>
    <submittedName>
        <fullName evidence="2">Uncharacterized protein</fullName>
    </submittedName>
</protein>
<dbReference type="EMBL" id="MEUW01000021">
    <property type="protein sequence ID" value="OGC44351.1"/>
    <property type="molecule type" value="Genomic_DNA"/>
</dbReference>
<comment type="caution">
    <text evidence="2">The sequence shown here is derived from an EMBL/GenBank/DDBJ whole genome shotgun (WGS) entry which is preliminary data.</text>
</comment>
<reference evidence="2 3" key="1">
    <citation type="journal article" date="2016" name="Nat. Commun.">
        <title>Thousands of microbial genomes shed light on interconnected biogeochemical processes in an aquifer system.</title>
        <authorList>
            <person name="Anantharaman K."/>
            <person name="Brown C.T."/>
            <person name="Hug L.A."/>
            <person name="Sharon I."/>
            <person name="Castelle C.J."/>
            <person name="Probst A.J."/>
            <person name="Thomas B.C."/>
            <person name="Singh A."/>
            <person name="Wilkins M.J."/>
            <person name="Karaoz U."/>
            <person name="Brodie E.L."/>
            <person name="Williams K.H."/>
            <person name="Hubbard S.S."/>
            <person name="Banfield J.F."/>
        </authorList>
    </citation>
    <scope>NUCLEOTIDE SEQUENCE [LARGE SCALE GENOMIC DNA]</scope>
</reference>
<evidence type="ECO:0000313" key="2">
    <source>
        <dbReference type="EMBL" id="OGC44351.1"/>
    </source>
</evidence>
<evidence type="ECO:0000313" key="3">
    <source>
        <dbReference type="Proteomes" id="UP000176583"/>
    </source>
</evidence>
<sequence length="178" mass="20415">MAHERNLTEKAIILALAFRAGLASREGNSFAVEPATLESDLFRGFDFFLRRNKRFLRVDGTSSRRFKGQKIARTVKFARNRRSFVFILKGDWQTAAFDVTGTGKAHEECFNSSYSRIQDGKTIAFEEACPKHGNRCELARQLFRFSEVLNRQFANHRRKDGRPGEAAEFNMTVTKPPF</sequence>
<proteinExistence type="predicted"/>
<name>A0A1F4UHD5_UNCKA</name>
<gene>
    <name evidence="2" type="ORF">A2V54_03155</name>
</gene>
<dbReference type="Proteomes" id="UP000176583">
    <property type="component" value="Unassembled WGS sequence"/>
</dbReference>
<accession>A0A1F4UHD5</accession>
<organism evidence="2 3">
    <name type="scientific">candidate division WWE3 bacterium RBG_19FT_COMBO_53_11</name>
    <dbReference type="NCBI Taxonomy" id="1802613"/>
    <lineage>
        <taxon>Bacteria</taxon>
        <taxon>Katanobacteria</taxon>
    </lineage>
</organism>
<dbReference type="STRING" id="1802613.A2V54_03155"/>
<dbReference type="AlphaFoldDB" id="A0A1F4UHD5"/>